<evidence type="ECO:0000259" key="6">
    <source>
        <dbReference type="Pfam" id="PF18911"/>
    </source>
</evidence>
<keyword evidence="1" id="KW-0004">4Fe-4S</keyword>
<protein>
    <recommendedName>
        <fullName evidence="10">Xanthan lyase</fullName>
    </recommendedName>
</protein>
<dbReference type="GO" id="GO:0016491">
    <property type="term" value="F:oxidoreductase activity"/>
    <property type="evidence" value="ECO:0007669"/>
    <property type="project" value="UniProtKB-KW"/>
</dbReference>
<sequence length="742" mass="82254">MIHRLLPILLLASLTRAEEPIHREVVVYAGTPAGVMAAIAAARQGHEVALVELNAHVGGMVSGGLVATDMGDRATVGGLADDFFKRIVKYYSDKYGADSKEVKAARNGATFEPHVAELVFEQMIKEQPKITVWKKHRYKGTLLDADRGKSGNRVTGLVVDDLSAGTTRTFTGDVFIDASYEGDLMAGAKVPYRVGREARSEYGEQLAGVSMGPTEQRGMADHRTQAYNYRVSVTSNTENRVLFPKPGSYDPTPFVETYGKRAKEGKATSFGSFFTTLDKAHPGAKYDVNWFDWAGNSEGYADGDWATRDRIAERIRDRALSLLYYTQNDPDLPEAFRNESCKWGLPKDEFADSGHFPFQLYVREGRRMVGAYLLRESDLTQDRWKADGIATGSYGIDCHVVQHLREGGRLVPEHTRHVAVNNYDIPYRSLVPPDVENLLVPVCVSATHVAYCSLRMEPVYMMLGQAAGNAAHLAIANKKPVQKVDTQKLRESLLKEGAVLDAGYQPQVKLTWTPAHPKPGDKVIFKAIPTSHNKDALKQIQWNFSGDGKVSAEGERVVHVFEMEKKHAVSLLVTDAAGRRRLLTAEVPVGIAEALDVTMDDFDAELFGRWNGTFPDYIAGLPLRYSDVFHGPGIHRDMVVRGKLAPARAQFRPTLLREGRYQVCLGFRPSKAQATNTPLLIKHAVGNDKLTIDQRKETTAFNWVPVGEFEFKAGRDGFVEVSNGQVDGRVAIDGMRWIWLGK</sequence>
<dbReference type="InterPro" id="IPR033803">
    <property type="entry name" value="CBD-like_Golvesin-Xly"/>
</dbReference>
<evidence type="ECO:0000256" key="1">
    <source>
        <dbReference type="ARBA" id="ARBA00022485"/>
    </source>
</evidence>
<dbReference type="Pfam" id="PF12831">
    <property type="entry name" value="FAD_oxidored"/>
    <property type="match status" value="1"/>
</dbReference>
<dbReference type="InterPro" id="IPR000601">
    <property type="entry name" value="PKD_dom"/>
</dbReference>
<evidence type="ECO:0000256" key="4">
    <source>
        <dbReference type="ARBA" id="ARBA00023004"/>
    </source>
</evidence>
<dbReference type="Pfam" id="PF25275">
    <property type="entry name" value="Golvesin_C"/>
    <property type="match status" value="1"/>
</dbReference>
<dbReference type="Pfam" id="PF18911">
    <property type="entry name" value="PKD_4"/>
    <property type="match status" value="1"/>
</dbReference>
<keyword evidence="5" id="KW-0411">Iron-sulfur</keyword>
<evidence type="ECO:0000313" key="8">
    <source>
        <dbReference type="EMBL" id="GEP44514.1"/>
    </source>
</evidence>
<gene>
    <name evidence="8" type="ORF">BGE01nite_38050</name>
</gene>
<dbReference type="InterPro" id="IPR036188">
    <property type="entry name" value="FAD/NAD-bd_sf"/>
</dbReference>
<dbReference type="Proteomes" id="UP000321577">
    <property type="component" value="Unassembled WGS sequence"/>
</dbReference>
<dbReference type="EMBL" id="BKAG01000031">
    <property type="protein sequence ID" value="GEP44514.1"/>
    <property type="molecule type" value="Genomic_DNA"/>
</dbReference>
<dbReference type="PANTHER" id="PTHR43498">
    <property type="entry name" value="FERREDOXIN:COB-COM HETERODISULFIDE REDUCTASE SUBUNIT A"/>
    <property type="match status" value="1"/>
</dbReference>
<feature type="domain" description="PKD" evidence="6">
    <location>
        <begin position="506"/>
        <end position="581"/>
    </location>
</feature>
<reference evidence="8 9" key="1">
    <citation type="submission" date="2019-07" db="EMBL/GenBank/DDBJ databases">
        <title>Whole genome shotgun sequence of Brevifollis gellanilyticus NBRC 108608.</title>
        <authorList>
            <person name="Hosoyama A."/>
            <person name="Uohara A."/>
            <person name="Ohji S."/>
            <person name="Ichikawa N."/>
        </authorList>
    </citation>
    <scope>NUCLEOTIDE SEQUENCE [LARGE SCALE GENOMIC DNA]</scope>
    <source>
        <strain evidence="8 9">NBRC 108608</strain>
    </source>
</reference>
<proteinExistence type="predicted"/>
<dbReference type="RefSeq" id="WP_146852536.1">
    <property type="nucleotide sequence ID" value="NZ_BKAG01000031.1"/>
</dbReference>
<name>A0A512MCP0_9BACT</name>
<dbReference type="SUPFAM" id="SSF51905">
    <property type="entry name" value="FAD/NAD(P)-binding domain"/>
    <property type="match status" value="1"/>
</dbReference>
<dbReference type="SUPFAM" id="SSF49299">
    <property type="entry name" value="PKD domain"/>
    <property type="match status" value="1"/>
</dbReference>
<dbReference type="InterPro" id="IPR013783">
    <property type="entry name" value="Ig-like_fold"/>
</dbReference>
<keyword evidence="4" id="KW-0408">Iron</keyword>
<keyword evidence="9" id="KW-1185">Reference proteome</keyword>
<evidence type="ECO:0000256" key="2">
    <source>
        <dbReference type="ARBA" id="ARBA00022723"/>
    </source>
</evidence>
<keyword evidence="3" id="KW-0560">Oxidoreductase</keyword>
<organism evidence="8 9">
    <name type="scientific">Brevifollis gellanilyticus</name>
    <dbReference type="NCBI Taxonomy" id="748831"/>
    <lineage>
        <taxon>Bacteria</taxon>
        <taxon>Pseudomonadati</taxon>
        <taxon>Verrucomicrobiota</taxon>
        <taxon>Verrucomicrobiia</taxon>
        <taxon>Verrucomicrobiales</taxon>
        <taxon>Verrucomicrobiaceae</taxon>
    </lineage>
</organism>
<keyword evidence="2" id="KW-0479">Metal-binding</keyword>
<dbReference type="GO" id="GO:0051539">
    <property type="term" value="F:4 iron, 4 sulfur cluster binding"/>
    <property type="evidence" value="ECO:0007669"/>
    <property type="project" value="UniProtKB-KW"/>
</dbReference>
<dbReference type="PANTHER" id="PTHR43498:SF1">
    <property type="entry name" value="COB--COM HETERODISULFIDE REDUCTASE IRON-SULFUR SUBUNIT A"/>
    <property type="match status" value="1"/>
</dbReference>
<dbReference type="Gene3D" id="2.60.40.10">
    <property type="entry name" value="Immunoglobulins"/>
    <property type="match status" value="1"/>
</dbReference>
<evidence type="ECO:0000256" key="5">
    <source>
        <dbReference type="ARBA" id="ARBA00023014"/>
    </source>
</evidence>
<evidence type="ECO:0000313" key="9">
    <source>
        <dbReference type="Proteomes" id="UP000321577"/>
    </source>
</evidence>
<dbReference type="Gene3D" id="3.40.50.720">
    <property type="entry name" value="NAD(P)-binding Rossmann-like Domain"/>
    <property type="match status" value="1"/>
</dbReference>
<dbReference type="OrthoDB" id="178250at2"/>
<evidence type="ECO:0000256" key="3">
    <source>
        <dbReference type="ARBA" id="ARBA00023002"/>
    </source>
</evidence>
<dbReference type="InterPro" id="IPR039650">
    <property type="entry name" value="HdrA-like"/>
</dbReference>
<comment type="caution">
    <text evidence="8">The sequence shown here is derived from an EMBL/GenBank/DDBJ whole genome shotgun (WGS) entry which is preliminary data.</text>
</comment>
<feature type="domain" description="Golvesin/Xly CBD-like" evidence="7">
    <location>
        <begin position="645"/>
        <end position="733"/>
    </location>
</feature>
<evidence type="ECO:0008006" key="10">
    <source>
        <dbReference type="Google" id="ProtNLM"/>
    </source>
</evidence>
<dbReference type="AlphaFoldDB" id="A0A512MCP0"/>
<accession>A0A512MCP0</accession>
<evidence type="ECO:0000259" key="7">
    <source>
        <dbReference type="Pfam" id="PF25275"/>
    </source>
</evidence>
<dbReference type="GO" id="GO:0046872">
    <property type="term" value="F:metal ion binding"/>
    <property type="evidence" value="ECO:0007669"/>
    <property type="project" value="UniProtKB-KW"/>
</dbReference>
<dbReference type="InterPro" id="IPR035986">
    <property type="entry name" value="PKD_dom_sf"/>
</dbReference>